<dbReference type="GO" id="GO:0006123">
    <property type="term" value="P:mitochondrial electron transport, cytochrome c to oxygen"/>
    <property type="evidence" value="ECO:0007669"/>
    <property type="project" value="InterPro"/>
</dbReference>
<name>A0A210QSL9_MIZYE</name>
<keyword evidence="1" id="KW-1133">Transmembrane helix</keyword>
<keyword evidence="1" id="KW-0472">Membrane</keyword>
<dbReference type="Proteomes" id="UP000242188">
    <property type="component" value="Unassembled WGS sequence"/>
</dbReference>
<evidence type="ECO:0000313" key="3">
    <source>
        <dbReference type="Proteomes" id="UP000242188"/>
    </source>
</evidence>
<sequence>MASSVGRLCLSVSRTVVPRRTFTSGKALRCHPPGIPNDSMPFVSRGLNKSAFSLGYVLFFTTAFLWPVLAARDQSLRIGAAIEDPSES</sequence>
<evidence type="ECO:0000313" key="2">
    <source>
        <dbReference type="EMBL" id="OWF51731.1"/>
    </source>
</evidence>
<organism evidence="2 3">
    <name type="scientific">Mizuhopecten yessoensis</name>
    <name type="common">Japanese scallop</name>
    <name type="synonym">Patinopecten yessoensis</name>
    <dbReference type="NCBI Taxonomy" id="6573"/>
    <lineage>
        <taxon>Eukaryota</taxon>
        <taxon>Metazoa</taxon>
        <taxon>Spiralia</taxon>
        <taxon>Lophotrochozoa</taxon>
        <taxon>Mollusca</taxon>
        <taxon>Bivalvia</taxon>
        <taxon>Autobranchia</taxon>
        <taxon>Pteriomorphia</taxon>
        <taxon>Pectinida</taxon>
        <taxon>Pectinoidea</taxon>
        <taxon>Pectinidae</taxon>
        <taxon>Mizuhopecten</taxon>
    </lineage>
</organism>
<feature type="transmembrane region" description="Helical" evidence="1">
    <location>
        <begin position="50"/>
        <end position="69"/>
    </location>
</feature>
<dbReference type="InterPro" id="IPR004202">
    <property type="entry name" value="COX7C/Cox8"/>
</dbReference>
<protein>
    <submittedName>
        <fullName evidence="2">Uncharacterized protein</fullName>
    </submittedName>
</protein>
<reference evidence="2 3" key="1">
    <citation type="journal article" date="2017" name="Nat. Ecol. Evol.">
        <title>Scallop genome provides insights into evolution of bilaterian karyotype and development.</title>
        <authorList>
            <person name="Wang S."/>
            <person name="Zhang J."/>
            <person name="Jiao W."/>
            <person name="Li J."/>
            <person name="Xun X."/>
            <person name="Sun Y."/>
            <person name="Guo X."/>
            <person name="Huan P."/>
            <person name="Dong B."/>
            <person name="Zhang L."/>
            <person name="Hu X."/>
            <person name="Sun X."/>
            <person name="Wang J."/>
            <person name="Zhao C."/>
            <person name="Wang Y."/>
            <person name="Wang D."/>
            <person name="Huang X."/>
            <person name="Wang R."/>
            <person name="Lv J."/>
            <person name="Li Y."/>
            <person name="Zhang Z."/>
            <person name="Liu B."/>
            <person name="Lu W."/>
            <person name="Hui Y."/>
            <person name="Liang J."/>
            <person name="Zhou Z."/>
            <person name="Hou R."/>
            <person name="Li X."/>
            <person name="Liu Y."/>
            <person name="Li H."/>
            <person name="Ning X."/>
            <person name="Lin Y."/>
            <person name="Zhao L."/>
            <person name="Xing Q."/>
            <person name="Dou J."/>
            <person name="Li Y."/>
            <person name="Mao J."/>
            <person name="Guo H."/>
            <person name="Dou H."/>
            <person name="Li T."/>
            <person name="Mu C."/>
            <person name="Jiang W."/>
            <person name="Fu Q."/>
            <person name="Fu X."/>
            <person name="Miao Y."/>
            <person name="Liu J."/>
            <person name="Yu Q."/>
            <person name="Li R."/>
            <person name="Liao H."/>
            <person name="Li X."/>
            <person name="Kong Y."/>
            <person name="Jiang Z."/>
            <person name="Chourrout D."/>
            <person name="Li R."/>
            <person name="Bao Z."/>
        </authorList>
    </citation>
    <scope>NUCLEOTIDE SEQUENCE [LARGE SCALE GENOMIC DNA]</scope>
    <source>
        <strain evidence="2 3">PY_sf001</strain>
    </source>
</reference>
<dbReference type="GO" id="GO:0005739">
    <property type="term" value="C:mitochondrion"/>
    <property type="evidence" value="ECO:0007669"/>
    <property type="project" value="GOC"/>
</dbReference>
<accession>A0A210QSL9</accession>
<dbReference type="AlphaFoldDB" id="A0A210QSL9"/>
<dbReference type="Pfam" id="PF02935">
    <property type="entry name" value="COX7C"/>
    <property type="match status" value="1"/>
</dbReference>
<evidence type="ECO:0000256" key="1">
    <source>
        <dbReference type="SAM" id="Phobius"/>
    </source>
</evidence>
<comment type="caution">
    <text evidence="2">The sequence shown here is derived from an EMBL/GenBank/DDBJ whole genome shotgun (WGS) entry which is preliminary data.</text>
</comment>
<gene>
    <name evidence="2" type="ORF">KP79_PYT00678</name>
</gene>
<dbReference type="EMBL" id="NEDP02002088">
    <property type="protein sequence ID" value="OWF51731.1"/>
    <property type="molecule type" value="Genomic_DNA"/>
</dbReference>
<keyword evidence="3" id="KW-1185">Reference proteome</keyword>
<keyword evidence="1" id="KW-0812">Transmembrane</keyword>
<proteinExistence type="predicted"/>